<dbReference type="PANTHER" id="PTHR43877:SF2">
    <property type="entry name" value="AMINOALKYLPHOSPHONATE N-ACETYLTRANSFERASE-RELATED"/>
    <property type="match status" value="1"/>
</dbReference>
<dbReference type="CDD" id="cd04301">
    <property type="entry name" value="NAT_SF"/>
    <property type="match status" value="1"/>
</dbReference>
<name>A0A126QM04_9BACT</name>
<dbReference type="InterPro" id="IPR050832">
    <property type="entry name" value="Bact_Acetyltransf"/>
</dbReference>
<evidence type="ECO:0000313" key="6">
    <source>
        <dbReference type="Proteomes" id="UP000055611"/>
    </source>
</evidence>
<dbReference type="Proteomes" id="UP000295506">
    <property type="component" value="Unassembled WGS sequence"/>
</dbReference>
<evidence type="ECO:0000259" key="3">
    <source>
        <dbReference type="PROSITE" id="PS51186"/>
    </source>
</evidence>
<protein>
    <submittedName>
        <fullName evidence="5">Acetyltransferase</fullName>
    </submittedName>
</protein>
<evidence type="ECO:0000313" key="4">
    <source>
        <dbReference type="EMBL" id="AMK10836.1"/>
    </source>
</evidence>
<dbReference type="Pfam" id="PF00583">
    <property type="entry name" value="Acetyltransf_1"/>
    <property type="match status" value="1"/>
</dbReference>
<dbReference type="SUPFAM" id="SSF55729">
    <property type="entry name" value="Acyl-CoA N-acyltransferases (Nat)"/>
    <property type="match status" value="1"/>
</dbReference>
<reference evidence="5 7" key="2">
    <citation type="submission" date="2019-03" db="EMBL/GenBank/DDBJ databases">
        <title>Genomic Encyclopedia of Type Strains, Phase IV (KMG-IV): sequencing the most valuable type-strain genomes for metagenomic binning, comparative biology and taxonomic classification.</title>
        <authorList>
            <person name="Goeker M."/>
        </authorList>
    </citation>
    <scope>NUCLEOTIDE SEQUENCE [LARGE SCALE GENOMIC DNA]</scope>
    <source>
        <strain evidence="5 7">DSM 101483</strain>
    </source>
</reference>
<gene>
    <name evidence="4" type="ORF">AWY79_06815</name>
    <name evidence="5" type="ORF">EDC59_101232</name>
</gene>
<dbReference type="OrthoDB" id="5456308at2"/>
<dbReference type="Gene3D" id="3.40.630.30">
    <property type="match status" value="1"/>
</dbReference>
<sequence>MIVLRPSLDGEEPLIEDIIRRSMLASYAHFLPADRFQRILDLDRPGTVARENGPNFLIAEVDGTPAGVMLLKGDYVDHLWAAPDFMGCGVGTALLAHAEELAAKAGHERLVLDCFEKNVNALAFYRARGFVVERTYDSTTYLAGEMTCRLGKDLARP</sequence>
<dbReference type="PANTHER" id="PTHR43877">
    <property type="entry name" value="AMINOALKYLPHOSPHONATE N-ACETYLTRANSFERASE-RELATED-RELATED"/>
    <property type="match status" value="1"/>
</dbReference>
<evidence type="ECO:0000256" key="2">
    <source>
        <dbReference type="ARBA" id="ARBA00023315"/>
    </source>
</evidence>
<dbReference type="RefSeq" id="WP_066801882.1">
    <property type="nucleotide sequence ID" value="NZ_CP014206.1"/>
</dbReference>
<evidence type="ECO:0000313" key="5">
    <source>
        <dbReference type="EMBL" id="TDT91830.1"/>
    </source>
</evidence>
<evidence type="ECO:0000256" key="1">
    <source>
        <dbReference type="ARBA" id="ARBA00022679"/>
    </source>
</evidence>
<keyword evidence="6" id="KW-1185">Reference proteome</keyword>
<keyword evidence="1" id="KW-0808">Transferase</keyword>
<dbReference type="InterPro" id="IPR000182">
    <property type="entry name" value="GNAT_dom"/>
</dbReference>
<proteinExistence type="predicted"/>
<dbReference type="PROSITE" id="PS51186">
    <property type="entry name" value="GNAT"/>
    <property type="match status" value="1"/>
</dbReference>
<dbReference type="EMBL" id="CP014206">
    <property type="protein sequence ID" value="AMK10836.1"/>
    <property type="molecule type" value="Genomic_DNA"/>
</dbReference>
<dbReference type="InterPro" id="IPR016181">
    <property type="entry name" value="Acyl_CoA_acyltransferase"/>
</dbReference>
<dbReference type="GO" id="GO:0016747">
    <property type="term" value="F:acyltransferase activity, transferring groups other than amino-acyl groups"/>
    <property type="evidence" value="ECO:0007669"/>
    <property type="project" value="InterPro"/>
</dbReference>
<keyword evidence="2" id="KW-0012">Acyltransferase</keyword>
<dbReference type="EMBL" id="SOBK01000001">
    <property type="protein sequence ID" value="TDT91830.1"/>
    <property type="molecule type" value="Genomic_DNA"/>
</dbReference>
<dbReference type="Proteomes" id="UP000055611">
    <property type="component" value="Chromosome"/>
</dbReference>
<reference evidence="4 6" key="1">
    <citation type="journal article" date="2016" name="Front. Microbiol.">
        <title>Genome Sequence of the Piezophilic, Mesophilic Sulfate-Reducing Bacterium Desulfovibrio indicus J2T.</title>
        <authorList>
            <person name="Cao J."/>
            <person name="Maignien L."/>
            <person name="Shao Z."/>
            <person name="Alain K."/>
            <person name="Jebbar M."/>
        </authorList>
    </citation>
    <scope>NUCLEOTIDE SEQUENCE [LARGE SCALE GENOMIC DNA]</scope>
    <source>
        <strain evidence="4 6">J2</strain>
    </source>
</reference>
<organism evidence="5 7">
    <name type="scientific">Pseudodesulfovibrio indicus</name>
    <dbReference type="NCBI Taxonomy" id="1716143"/>
    <lineage>
        <taxon>Bacteria</taxon>
        <taxon>Pseudomonadati</taxon>
        <taxon>Thermodesulfobacteriota</taxon>
        <taxon>Desulfovibrionia</taxon>
        <taxon>Desulfovibrionales</taxon>
        <taxon>Desulfovibrionaceae</taxon>
    </lineage>
</organism>
<dbReference type="AlphaFoldDB" id="A0A126QM04"/>
<accession>A0A126QM04</accession>
<feature type="domain" description="N-acetyltransferase" evidence="3">
    <location>
        <begin position="2"/>
        <end position="151"/>
    </location>
</feature>
<evidence type="ECO:0000313" key="7">
    <source>
        <dbReference type="Proteomes" id="UP000295506"/>
    </source>
</evidence>
<dbReference type="KEGG" id="dej:AWY79_06815"/>